<accession>A0A9P9YCT4</accession>
<evidence type="ECO:0000313" key="2">
    <source>
        <dbReference type="EMBL" id="KAI8034629.1"/>
    </source>
</evidence>
<feature type="region of interest" description="Disordered" evidence="1">
    <location>
        <begin position="198"/>
        <end position="233"/>
    </location>
</feature>
<feature type="region of interest" description="Disordered" evidence="1">
    <location>
        <begin position="153"/>
        <end position="178"/>
    </location>
</feature>
<dbReference type="AlphaFoldDB" id="A0A9P9YCT4"/>
<keyword evidence="3" id="KW-1185">Reference proteome</keyword>
<dbReference type="Proteomes" id="UP001059596">
    <property type="component" value="Unassembled WGS sequence"/>
</dbReference>
<dbReference type="OrthoDB" id="7835829at2759"/>
<evidence type="ECO:0008006" key="4">
    <source>
        <dbReference type="Google" id="ProtNLM"/>
    </source>
</evidence>
<sequence length="291" mass="33403">MFSRGLNIKNQPCALVCGLLLRNFSKNFRRMPMAFKSNNFNWPTLQRIRNIKDVDVKDEKPYSTYKVDNNRAHEMWQKARIGAREQNSLRGHQPANSDVNSDSEEIFSALDKVRQIEERRKIHNKMQILMQEQQALDEQMQDEKDRVAPIREALVEREPVQPTKPDPPREYAPIRSDLDSCRSGPWISATVLAATGNYQQLRNTPKPYRTNGKSGQAVSQPEKPSLPGNSACSVPKPITKLAQVQAQGNTNLDQTNIEERMDKWRSENEYSKESACLKLCHHSVVAKRGYR</sequence>
<gene>
    <name evidence="2" type="ORF">M5D96_012591</name>
</gene>
<comment type="caution">
    <text evidence="2">The sequence shown here is derived from an EMBL/GenBank/DDBJ whole genome shotgun (WGS) entry which is preliminary data.</text>
</comment>
<evidence type="ECO:0000256" key="1">
    <source>
        <dbReference type="SAM" id="MobiDB-lite"/>
    </source>
</evidence>
<protein>
    <recommendedName>
        <fullName evidence="4">Hydra</fullName>
    </recommendedName>
</protein>
<dbReference type="EMBL" id="JAMKOV010000065">
    <property type="protein sequence ID" value="KAI8034629.1"/>
    <property type="molecule type" value="Genomic_DNA"/>
</dbReference>
<evidence type="ECO:0000313" key="3">
    <source>
        <dbReference type="Proteomes" id="UP001059596"/>
    </source>
</evidence>
<name>A0A9P9YCT4_9MUSC</name>
<organism evidence="2 3">
    <name type="scientific">Drosophila gunungcola</name>
    <name type="common">fruit fly</name>
    <dbReference type="NCBI Taxonomy" id="103775"/>
    <lineage>
        <taxon>Eukaryota</taxon>
        <taxon>Metazoa</taxon>
        <taxon>Ecdysozoa</taxon>
        <taxon>Arthropoda</taxon>
        <taxon>Hexapoda</taxon>
        <taxon>Insecta</taxon>
        <taxon>Pterygota</taxon>
        <taxon>Neoptera</taxon>
        <taxon>Endopterygota</taxon>
        <taxon>Diptera</taxon>
        <taxon>Brachycera</taxon>
        <taxon>Muscomorpha</taxon>
        <taxon>Ephydroidea</taxon>
        <taxon>Drosophilidae</taxon>
        <taxon>Drosophila</taxon>
        <taxon>Sophophora</taxon>
    </lineage>
</organism>
<reference evidence="2" key="1">
    <citation type="journal article" date="2023" name="Genome Biol. Evol.">
        <title>Long-read-based Genome Assembly of Drosophila gunungcola Reveals Fewer Chemosensory Genes in Flower-breeding Species.</title>
        <authorList>
            <person name="Negi A."/>
            <person name="Liao B.Y."/>
            <person name="Yeh S.D."/>
        </authorList>
    </citation>
    <scope>NUCLEOTIDE SEQUENCE</scope>
    <source>
        <strain evidence="2">Sukarami</strain>
    </source>
</reference>
<dbReference type="InterPro" id="IPR022079">
    <property type="entry name" value="DUF3629"/>
</dbReference>
<proteinExistence type="predicted"/>
<dbReference type="Pfam" id="PF12302">
    <property type="entry name" value="DUF3629"/>
    <property type="match status" value="1"/>
</dbReference>